<reference evidence="1" key="1">
    <citation type="journal article" date="2014" name="PLoS ONE">
        <title>Transcriptome-Based Identification of ABC Transporters in the Western Tarnished Plant Bug Lygus hesperus.</title>
        <authorList>
            <person name="Hull J.J."/>
            <person name="Chaney K."/>
            <person name="Geib S.M."/>
            <person name="Fabrick J.A."/>
            <person name="Brent C.S."/>
            <person name="Walsh D."/>
            <person name="Lavine L.C."/>
        </authorList>
    </citation>
    <scope>NUCLEOTIDE SEQUENCE</scope>
</reference>
<evidence type="ECO:0000313" key="1">
    <source>
        <dbReference type="EMBL" id="JAG28364.1"/>
    </source>
</evidence>
<accession>A0A0A9Y867</accession>
<gene>
    <name evidence="1" type="primary">lamb4_6</name>
    <name evidence="1" type="ORF">CM83_42715</name>
</gene>
<reference evidence="1" key="2">
    <citation type="submission" date="2014-07" db="EMBL/GenBank/DDBJ databases">
        <authorList>
            <person name="Hull J."/>
        </authorList>
    </citation>
    <scope>NUCLEOTIDE SEQUENCE</scope>
</reference>
<sequence>MLISQSRQSVFFIGHPPQSIWIYRQMKMSPAVFAVLLVLSASQVLGDDASKFQHEEIMEVLSSVNKTVNKLYDLMSTQKERDIDFIEKKMDETYQQLRNKREAPTENPEAIDKIQNAFKSFQDGVKDFVKSASSSDLYKKVQEIGEDLQNKGKELGEKLQETINNARTKNSDEKKD</sequence>
<organism evidence="1">
    <name type="scientific">Lygus hesperus</name>
    <name type="common">Western plant bug</name>
    <dbReference type="NCBI Taxonomy" id="30085"/>
    <lineage>
        <taxon>Eukaryota</taxon>
        <taxon>Metazoa</taxon>
        <taxon>Ecdysozoa</taxon>
        <taxon>Arthropoda</taxon>
        <taxon>Hexapoda</taxon>
        <taxon>Insecta</taxon>
        <taxon>Pterygota</taxon>
        <taxon>Neoptera</taxon>
        <taxon>Paraneoptera</taxon>
        <taxon>Hemiptera</taxon>
        <taxon>Heteroptera</taxon>
        <taxon>Panheteroptera</taxon>
        <taxon>Cimicomorpha</taxon>
        <taxon>Miridae</taxon>
        <taxon>Mirini</taxon>
        <taxon>Lygus</taxon>
    </lineage>
</organism>
<protein>
    <submittedName>
        <fullName evidence="1">Laminin subunit beta-4</fullName>
    </submittedName>
</protein>
<dbReference type="SUPFAM" id="SSF46966">
    <property type="entry name" value="Spectrin repeat"/>
    <property type="match status" value="1"/>
</dbReference>
<name>A0A0A9Y867_LYGHE</name>
<proteinExistence type="predicted"/>
<dbReference type="EMBL" id="GBHO01015240">
    <property type="protein sequence ID" value="JAG28364.1"/>
    <property type="molecule type" value="Transcribed_RNA"/>
</dbReference>
<dbReference type="AlphaFoldDB" id="A0A0A9Y867"/>